<dbReference type="Proteomes" id="UP001451303">
    <property type="component" value="Unassembled WGS sequence"/>
</dbReference>
<feature type="compositionally biased region" description="Low complexity" evidence="1">
    <location>
        <begin position="34"/>
        <end position="46"/>
    </location>
</feature>
<feature type="region of interest" description="Disordered" evidence="1">
    <location>
        <begin position="60"/>
        <end position="253"/>
    </location>
</feature>
<proteinExistence type="predicted"/>
<comment type="caution">
    <text evidence="2">The sequence shown here is derived from an EMBL/GenBank/DDBJ whole genome shotgun (WGS) entry which is preliminary data.</text>
</comment>
<protein>
    <submittedName>
        <fullName evidence="2">Uncharacterized protein</fullName>
    </submittedName>
</protein>
<feature type="compositionally biased region" description="Polar residues" evidence="1">
    <location>
        <begin position="124"/>
        <end position="137"/>
    </location>
</feature>
<keyword evidence="3" id="KW-1185">Reference proteome</keyword>
<evidence type="ECO:0000313" key="2">
    <source>
        <dbReference type="EMBL" id="KAL0471081.1"/>
    </source>
</evidence>
<feature type="compositionally biased region" description="Gly residues" evidence="1">
    <location>
        <begin position="23"/>
        <end position="33"/>
    </location>
</feature>
<feature type="compositionally biased region" description="Low complexity" evidence="1">
    <location>
        <begin position="103"/>
        <end position="119"/>
    </location>
</feature>
<sequence length="300" mass="31635">MPESYYSSAGYTHPVEYYINSGRGPGSTTGGGSVAPSTASVSSSQSTICPTYVNSQGQLGIDYPSSCGASRQSQSHHQGSYHSLSDVDPSDSSSQVGGGGGSVVSTSSRTSRASRASTVRPDDSLSQVGASTSSSTHPRGRGRGRDLSARELSLLHAQGGSHAPTVVSLASSSTHSHSQSQSQNQGGPQLLPYADSDAGGSDFSTDSTLVIDMRRDTNSNRRQQQPPPPRSSNQHGSNNGDDGRSGYPSEPPNVVVTEADIARGREMWPGLDRESIKCRMKVVLIREEVQRRARVHLGFR</sequence>
<evidence type="ECO:0000313" key="3">
    <source>
        <dbReference type="Proteomes" id="UP001451303"/>
    </source>
</evidence>
<reference evidence="2 3" key="1">
    <citation type="submission" date="2023-09" db="EMBL/GenBank/DDBJ databases">
        <title>Multi-omics analysis of a traditional fermented food reveals byproduct-associated fungal strains for waste-to-food upcycling.</title>
        <authorList>
            <consortium name="Lawrence Berkeley National Laboratory"/>
            <person name="Rekdal V.M."/>
            <person name="Villalobos-Escobedo J.M."/>
            <person name="Rodriguez-Valeron N."/>
            <person name="Garcia M.O."/>
            <person name="Vasquez D.P."/>
            <person name="Damayanti I."/>
            <person name="Sorensen P.M."/>
            <person name="Baidoo E.E."/>
            <person name="De Carvalho A.C."/>
            <person name="Riley R."/>
            <person name="Lipzen A."/>
            <person name="He G."/>
            <person name="Yan M."/>
            <person name="Haridas S."/>
            <person name="Daum C."/>
            <person name="Yoshinaga Y."/>
            <person name="Ng V."/>
            <person name="Grigoriev I.V."/>
            <person name="Munk R."/>
            <person name="Nuraida L."/>
            <person name="Wijaya C.H."/>
            <person name="Morales P.-C."/>
            <person name="Keasling J.D."/>
        </authorList>
    </citation>
    <scope>NUCLEOTIDE SEQUENCE [LARGE SCALE GENOMIC DNA]</scope>
    <source>
        <strain evidence="2 3">FGSC 2613</strain>
    </source>
</reference>
<accession>A0ABR3DH24</accession>
<name>A0ABR3DH24_NEUIN</name>
<feature type="region of interest" description="Disordered" evidence="1">
    <location>
        <begin position="16"/>
        <end position="46"/>
    </location>
</feature>
<evidence type="ECO:0000256" key="1">
    <source>
        <dbReference type="SAM" id="MobiDB-lite"/>
    </source>
</evidence>
<feature type="compositionally biased region" description="Low complexity" evidence="1">
    <location>
        <begin position="171"/>
        <end position="183"/>
    </location>
</feature>
<feature type="compositionally biased region" description="Low complexity" evidence="1">
    <location>
        <begin position="70"/>
        <end position="95"/>
    </location>
</feature>
<organism evidence="2 3">
    <name type="scientific">Neurospora intermedia</name>
    <dbReference type="NCBI Taxonomy" id="5142"/>
    <lineage>
        <taxon>Eukaryota</taxon>
        <taxon>Fungi</taxon>
        <taxon>Dikarya</taxon>
        <taxon>Ascomycota</taxon>
        <taxon>Pezizomycotina</taxon>
        <taxon>Sordariomycetes</taxon>
        <taxon>Sordariomycetidae</taxon>
        <taxon>Sordariales</taxon>
        <taxon>Sordariaceae</taxon>
        <taxon>Neurospora</taxon>
    </lineage>
</organism>
<gene>
    <name evidence="2" type="ORF">QR685DRAFT_475550</name>
</gene>
<dbReference type="EMBL" id="JAVLET010000004">
    <property type="protein sequence ID" value="KAL0471081.1"/>
    <property type="molecule type" value="Genomic_DNA"/>
</dbReference>